<dbReference type="HOGENOM" id="CLU_671304_0_0_1"/>
<protein>
    <recommendedName>
        <fullName evidence="6">GH10 domain-containing protein</fullName>
    </recommendedName>
</protein>
<organism evidence="7">
    <name type="scientific">Capitella teleta</name>
    <name type="common">Polychaete worm</name>
    <dbReference type="NCBI Taxonomy" id="283909"/>
    <lineage>
        <taxon>Eukaryota</taxon>
        <taxon>Metazoa</taxon>
        <taxon>Spiralia</taxon>
        <taxon>Lophotrochozoa</taxon>
        <taxon>Annelida</taxon>
        <taxon>Polychaeta</taxon>
        <taxon>Sedentaria</taxon>
        <taxon>Scolecida</taxon>
        <taxon>Capitellidae</taxon>
        <taxon>Capitella</taxon>
    </lineage>
</organism>
<keyword evidence="3" id="KW-0119">Carbohydrate metabolism</keyword>
<dbReference type="InterPro" id="IPR001000">
    <property type="entry name" value="GH10_dom"/>
</dbReference>
<dbReference type="PROSITE" id="PS51760">
    <property type="entry name" value="GH10_2"/>
    <property type="match status" value="1"/>
</dbReference>
<dbReference type="PANTHER" id="PTHR31490:SF1">
    <property type="entry name" value="ENDO-1,4-BETA-XYLANASE 1"/>
    <property type="match status" value="1"/>
</dbReference>
<dbReference type="GO" id="GO:0031176">
    <property type="term" value="F:endo-1,4-beta-xylanase activity"/>
    <property type="evidence" value="ECO:0007669"/>
    <property type="project" value="UniProtKB-ARBA"/>
</dbReference>
<gene>
    <name evidence="7" type="ORF">CAPTEDRAFT_223586</name>
</gene>
<feature type="chain" id="PRO_5008788622" description="GH10 domain-containing protein" evidence="5">
    <location>
        <begin position="19"/>
        <end position="410"/>
    </location>
</feature>
<dbReference type="OrthoDB" id="3055998at2759"/>
<dbReference type="Proteomes" id="UP000014760">
    <property type="component" value="Unassembled WGS sequence"/>
</dbReference>
<feature type="signal peptide" evidence="5">
    <location>
        <begin position="1"/>
        <end position="18"/>
    </location>
</feature>
<dbReference type="EMBL" id="AMQN01005240">
    <property type="status" value="NOT_ANNOTATED_CDS"/>
    <property type="molecule type" value="Genomic_DNA"/>
</dbReference>
<sequence>MQIAVYLAFLVPLAAAAASYPPWTVNEEPVTISKPATSWKATRIMNPFKDQVVKANSAFYFKCKAKLLELPAKATGANFNVHVIMIPKSGAAKWVTIGRLHNVRRQAGWVEIGGDFETPSNIKSINMQVSIHGESLKFEINPNTMSLVRLLPDGQWKTKANQRISAIRKGGLTLNIKNPKRYTNRQLKFKWEQVKSGFPVGSAVQGNKLGGTNTEAKKYQEFFFKNFNWGTTENDCKWRIMEGRENKPVYNNVNKAIDALESHKFGSRAHALFWGRTNAIPNWIRSKSTPAIMGHIRRRLRYMALTYGKRFDHIDVNNEQLHEAWYGEKMNNPNLLPWMFKEFHRMSPSTKLFLNDFFVFADGIMTLAYKQQVLNLRKQGAPVHGIGMQSHFGKRPKIETLMKRLESSAN</sequence>
<dbReference type="STRING" id="283909.R7V3L3"/>
<proteinExistence type="inferred from homology"/>
<evidence type="ECO:0000313" key="9">
    <source>
        <dbReference type="Proteomes" id="UP000014760"/>
    </source>
</evidence>
<keyword evidence="9" id="KW-1185">Reference proteome</keyword>
<dbReference type="EMBL" id="AMQN01005239">
    <property type="status" value="NOT_ANNOTATED_CDS"/>
    <property type="molecule type" value="Genomic_DNA"/>
</dbReference>
<dbReference type="Pfam" id="PF00331">
    <property type="entry name" value="Glyco_hydro_10"/>
    <property type="match status" value="1"/>
</dbReference>
<evidence type="ECO:0000256" key="5">
    <source>
        <dbReference type="SAM" id="SignalP"/>
    </source>
</evidence>
<accession>R7V3L3</accession>
<dbReference type="GO" id="GO:0000272">
    <property type="term" value="P:polysaccharide catabolic process"/>
    <property type="evidence" value="ECO:0007669"/>
    <property type="project" value="UniProtKB-KW"/>
</dbReference>
<reference evidence="9" key="1">
    <citation type="submission" date="2012-12" db="EMBL/GenBank/DDBJ databases">
        <authorList>
            <person name="Hellsten U."/>
            <person name="Grimwood J."/>
            <person name="Chapman J.A."/>
            <person name="Shapiro H."/>
            <person name="Aerts A."/>
            <person name="Otillar R.P."/>
            <person name="Terry A.Y."/>
            <person name="Boore J.L."/>
            <person name="Simakov O."/>
            <person name="Marletaz F."/>
            <person name="Cho S.-J."/>
            <person name="Edsinger-Gonzales E."/>
            <person name="Havlak P."/>
            <person name="Kuo D.-H."/>
            <person name="Larsson T."/>
            <person name="Lv J."/>
            <person name="Arendt D."/>
            <person name="Savage R."/>
            <person name="Osoegawa K."/>
            <person name="de Jong P."/>
            <person name="Lindberg D.R."/>
            <person name="Seaver E.C."/>
            <person name="Weisblat D.A."/>
            <person name="Putnam N.H."/>
            <person name="Grigoriev I.V."/>
            <person name="Rokhsar D.S."/>
        </authorList>
    </citation>
    <scope>NUCLEOTIDE SEQUENCE</scope>
    <source>
        <strain evidence="9">I ESC-2004</strain>
    </source>
</reference>
<evidence type="ECO:0000256" key="3">
    <source>
        <dbReference type="ARBA" id="ARBA00023277"/>
    </source>
</evidence>
<dbReference type="SUPFAM" id="SSF51445">
    <property type="entry name" value="(Trans)glycosidases"/>
    <property type="match status" value="1"/>
</dbReference>
<evidence type="ECO:0000313" key="7">
    <source>
        <dbReference type="EMBL" id="ELU13062.1"/>
    </source>
</evidence>
<comment type="similarity">
    <text evidence="1">Belongs to the glycosyl hydrolase 10 (cellulase F) family.</text>
</comment>
<dbReference type="EnsemblMetazoa" id="CapteT223586">
    <property type="protein sequence ID" value="CapteP223586"/>
    <property type="gene ID" value="CapteG223586"/>
</dbReference>
<evidence type="ECO:0000256" key="4">
    <source>
        <dbReference type="ARBA" id="ARBA00023326"/>
    </source>
</evidence>
<reference evidence="7 9" key="2">
    <citation type="journal article" date="2013" name="Nature">
        <title>Insights into bilaterian evolution from three spiralian genomes.</title>
        <authorList>
            <person name="Simakov O."/>
            <person name="Marletaz F."/>
            <person name="Cho S.J."/>
            <person name="Edsinger-Gonzales E."/>
            <person name="Havlak P."/>
            <person name="Hellsten U."/>
            <person name="Kuo D.H."/>
            <person name="Larsson T."/>
            <person name="Lv J."/>
            <person name="Arendt D."/>
            <person name="Savage R."/>
            <person name="Osoegawa K."/>
            <person name="de Jong P."/>
            <person name="Grimwood J."/>
            <person name="Chapman J.A."/>
            <person name="Shapiro H."/>
            <person name="Aerts A."/>
            <person name="Otillar R.P."/>
            <person name="Terry A.Y."/>
            <person name="Boore J.L."/>
            <person name="Grigoriev I.V."/>
            <person name="Lindberg D.R."/>
            <person name="Seaver E.C."/>
            <person name="Weisblat D.A."/>
            <person name="Putnam N.H."/>
            <person name="Rokhsar D.S."/>
        </authorList>
    </citation>
    <scope>NUCLEOTIDE SEQUENCE</scope>
    <source>
        <strain evidence="7 9">I ESC-2004</strain>
    </source>
</reference>
<reference evidence="8" key="3">
    <citation type="submission" date="2015-06" db="UniProtKB">
        <authorList>
            <consortium name="EnsemblMetazoa"/>
        </authorList>
    </citation>
    <scope>IDENTIFICATION</scope>
</reference>
<dbReference type="Gene3D" id="3.20.20.80">
    <property type="entry name" value="Glycosidases"/>
    <property type="match status" value="1"/>
</dbReference>
<evidence type="ECO:0000256" key="1">
    <source>
        <dbReference type="ARBA" id="ARBA00007495"/>
    </source>
</evidence>
<dbReference type="InterPro" id="IPR017853">
    <property type="entry name" value="GH"/>
</dbReference>
<evidence type="ECO:0000256" key="2">
    <source>
        <dbReference type="ARBA" id="ARBA00022801"/>
    </source>
</evidence>
<dbReference type="AlphaFoldDB" id="R7V3L3"/>
<keyword evidence="5" id="KW-0732">Signal</keyword>
<evidence type="ECO:0000313" key="8">
    <source>
        <dbReference type="EnsemblMetazoa" id="CapteP223586"/>
    </source>
</evidence>
<dbReference type="EMBL" id="KB295515">
    <property type="protein sequence ID" value="ELU13062.1"/>
    <property type="molecule type" value="Genomic_DNA"/>
</dbReference>
<keyword evidence="2" id="KW-0378">Hydrolase</keyword>
<keyword evidence="4" id="KW-0624">Polysaccharide degradation</keyword>
<evidence type="ECO:0000259" key="6">
    <source>
        <dbReference type="PROSITE" id="PS51760"/>
    </source>
</evidence>
<dbReference type="PANTHER" id="PTHR31490">
    <property type="entry name" value="GLYCOSYL HYDROLASE"/>
    <property type="match status" value="1"/>
</dbReference>
<name>R7V3L3_CAPTE</name>
<dbReference type="OMA" id="TDNWWHE"/>
<feature type="domain" description="GH10" evidence="6">
    <location>
        <begin position="211"/>
        <end position="410"/>
    </location>
</feature>
<dbReference type="InterPro" id="IPR044846">
    <property type="entry name" value="GH10"/>
</dbReference>